<dbReference type="OrthoDB" id="1921606at2759"/>
<evidence type="ECO:0000313" key="2">
    <source>
        <dbReference type="EMBL" id="RYR20150.1"/>
    </source>
</evidence>
<gene>
    <name evidence="2" type="ORF">Ahy_B03g065234</name>
</gene>
<dbReference type="EMBL" id="SDMP01000013">
    <property type="protein sequence ID" value="RYR20150.1"/>
    <property type="molecule type" value="Genomic_DNA"/>
</dbReference>
<comment type="caution">
    <text evidence="2">The sequence shown here is derived from an EMBL/GenBank/DDBJ whole genome shotgun (WGS) entry which is preliminary data.</text>
</comment>
<reference evidence="2 3" key="1">
    <citation type="submission" date="2019-01" db="EMBL/GenBank/DDBJ databases">
        <title>Sequencing of cultivated peanut Arachis hypogaea provides insights into genome evolution and oil improvement.</title>
        <authorList>
            <person name="Chen X."/>
        </authorList>
    </citation>
    <scope>NUCLEOTIDE SEQUENCE [LARGE SCALE GENOMIC DNA]</scope>
    <source>
        <strain evidence="3">cv. Fuhuasheng</strain>
        <tissue evidence="2">Leaves</tissue>
    </source>
</reference>
<accession>A0A445A140</accession>
<organism evidence="2 3">
    <name type="scientific">Arachis hypogaea</name>
    <name type="common">Peanut</name>
    <dbReference type="NCBI Taxonomy" id="3818"/>
    <lineage>
        <taxon>Eukaryota</taxon>
        <taxon>Viridiplantae</taxon>
        <taxon>Streptophyta</taxon>
        <taxon>Embryophyta</taxon>
        <taxon>Tracheophyta</taxon>
        <taxon>Spermatophyta</taxon>
        <taxon>Magnoliopsida</taxon>
        <taxon>eudicotyledons</taxon>
        <taxon>Gunneridae</taxon>
        <taxon>Pentapetalae</taxon>
        <taxon>rosids</taxon>
        <taxon>fabids</taxon>
        <taxon>Fabales</taxon>
        <taxon>Fabaceae</taxon>
        <taxon>Papilionoideae</taxon>
        <taxon>50 kb inversion clade</taxon>
        <taxon>dalbergioids sensu lato</taxon>
        <taxon>Dalbergieae</taxon>
        <taxon>Pterocarpus clade</taxon>
        <taxon>Arachis</taxon>
    </lineage>
</organism>
<dbReference type="AlphaFoldDB" id="A0A445A140"/>
<proteinExistence type="predicted"/>
<evidence type="ECO:0000256" key="1">
    <source>
        <dbReference type="SAM" id="Phobius"/>
    </source>
</evidence>
<dbReference type="PANTHER" id="PTHR36369:SF1">
    <property type="entry name" value="TRANSMEMBRANE PROTEIN"/>
    <property type="match status" value="1"/>
</dbReference>
<keyword evidence="1" id="KW-1133">Transmembrane helix</keyword>
<evidence type="ECO:0000313" key="3">
    <source>
        <dbReference type="Proteomes" id="UP000289738"/>
    </source>
</evidence>
<dbReference type="PANTHER" id="PTHR36369">
    <property type="entry name" value="TRANSMEMBRANE PROTEIN"/>
    <property type="match status" value="1"/>
</dbReference>
<protein>
    <recommendedName>
        <fullName evidence="4">Transmembrane protein</fullName>
    </recommendedName>
</protein>
<evidence type="ECO:0008006" key="4">
    <source>
        <dbReference type="Google" id="ProtNLM"/>
    </source>
</evidence>
<keyword evidence="3" id="KW-1185">Reference proteome</keyword>
<dbReference type="Proteomes" id="UP000289738">
    <property type="component" value="Chromosome B03"/>
</dbReference>
<keyword evidence="1" id="KW-0472">Membrane</keyword>
<sequence length="197" mass="22559">MNVLDSQVEALVFNYLTFGFLTLLNNFWTWLALLTAALSFWKIRSSVCPEPEIGDPTREPVVEAAIPEAVTPLVESAAVVDAAPLAVTEDVDGVRKGKFTVYYEEEGDDESAQCMRGEREGTLTLTLPLMAWREEEGCEVEWWEKWERLLRLRNGVNQDGWYTCQDLTELNGNVVRLWDGGFRCRESWYSYSCVDVW</sequence>
<dbReference type="Gramene" id="arahy.Tifrunner.gnm2.ann2.Ah13g331600.1">
    <property type="protein sequence ID" value="arahy.Tifrunner.gnm2.ann2.Ah13g331600.1-CDS-1"/>
    <property type="gene ID" value="arahy.Tifrunner.gnm2.ann2.Ah13g331600"/>
</dbReference>
<keyword evidence="1" id="KW-0812">Transmembrane</keyword>
<name>A0A445A140_ARAHY</name>
<feature type="transmembrane region" description="Helical" evidence="1">
    <location>
        <begin position="12"/>
        <end position="34"/>
    </location>
</feature>